<feature type="transmembrane region" description="Helical" evidence="1">
    <location>
        <begin position="21"/>
        <end position="40"/>
    </location>
</feature>
<evidence type="ECO:0000256" key="1">
    <source>
        <dbReference type="SAM" id="Phobius"/>
    </source>
</evidence>
<evidence type="ECO:0000313" key="3">
    <source>
        <dbReference type="Proteomes" id="UP000184536"/>
    </source>
</evidence>
<dbReference type="STRING" id="1121919.SAMN02745975_01092"/>
<dbReference type="EMBL" id="FQZV01000012">
    <property type="protein sequence ID" value="SHJ01252.1"/>
    <property type="molecule type" value="Genomic_DNA"/>
</dbReference>
<evidence type="ECO:0000313" key="2">
    <source>
        <dbReference type="EMBL" id="SHJ01252.1"/>
    </source>
</evidence>
<gene>
    <name evidence="2" type="ORF">SAMN02745975_01092</name>
</gene>
<dbReference type="AlphaFoldDB" id="A0A1M6FU71"/>
<reference evidence="3" key="1">
    <citation type="submission" date="2016-11" db="EMBL/GenBank/DDBJ databases">
        <authorList>
            <person name="Varghese N."/>
            <person name="Submissions S."/>
        </authorList>
    </citation>
    <scope>NUCLEOTIDE SEQUENCE [LARGE SCALE GENOMIC DNA]</scope>
    <source>
        <strain evidence="3">DSM 17957</strain>
    </source>
</reference>
<organism evidence="2 3">
    <name type="scientific">Geosporobacter subterraneus DSM 17957</name>
    <dbReference type="NCBI Taxonomy" id="1121919"/>
    <lineage>
        <taxon>Bacteria</taxon>
        <taxon>Bacillati</taxon>
        <taxon>Bacillota</taxon>
        <taxon>Clostridia</taxon>
        <taxon>Peptostreptococcales</taxon>
        <taxon>Thermotaleaceae</taxon>
        <taxon>Geosporobacter</taxon>
    </lineage>
</organism>
<dbReference type="Proteomes" id="UP000184536">
    <property type="component" value="Unassembled WGS sequence"/>
</dbReference>
<accession>A0A1M6FU71</accession>
<dbReference type="OrthoDB" id="6119503at2"/>
<feature type="transmembrane region" description="Helical" evidence="1">
    <location>
        <begin position="100"/>
        <end position="120"/>
    </location>
</feature>
<protein>
    <submittedName>
        <fullName evidence="2">Uncharacterized protein</fullName>
    </submittedName>
</protein>
<keyword evidence="1" id="KW-0812">Transmembrane</keyword>
<keyword evidence="1" id="KW-0472">Membrane</keyword>
<dbReference type="RefSeq" id="WP_110940348.1">
    <property type="nucleotide sequence ID" value="NZ_FQZV01000012.1"/>
</dbReference>
<keyword evidence="1" id="KW-1133">Transmembrane helix</keyword>
<name>A0A1M6FU71_9FIRM</name>
<keyword evidence="3" id="KW-1185">Reference proteome</keyword>
<proteinExistence type="predicted"/>
<sequence>MEQKEREFVERRKGPDLLVRLVHWLGIIAWIIMFFILGITDRAKPQTVTFFDRFFKVQVRETWNYSLVQWAFYLMILLSILCVLGLIANVLRHKRKSDRYSFSLIMMFILAVVGIMMYLASF</sequence>
<feature type="transmembrane region" description="Helical" evidence="1">
    <location>
        <begin position="70"/>
        <end position="88"/>
    </location>
</feature>